<accession>A0A2S0NB97</accession>
<dbReference type="InterPro" id="IPR036259">
    <property type="entry name" value="MFS_trans_sf"/>
</dbReference>
<evidence type="ECO:0000256" key="5">
    <source>
        <dbReference type="ARBA" id="ARBA00023136"/>
    </source>
</evidence>
<dbReference type="SUPFAM" id="SSF103473">
    <property type="entry name" value="MFS general substrate transporter"/>
    <property type="match status" value="1"/>
</dbReference>
<evidence type="ECO:0000256" key="1">
    <source>
        <dbReference type="ARBA" id="ARBA00004651"/>
    </source>
</evidence>
<feature type="transmembrane region" description="Helical" evidence="6">
    <location>
        <begin position="367"/>
        <end position="388"/>
    </location>
</feature>
<feature type="transmembrane region" description="Helical" evidence="6">
    <location>
        <begin position="327"/>
        <end position="347"/>
    </location>
</feature>
<dbReference type="AlphaFoldDB" id="A0A2S0NB97"/>
<keyword evidence="3 6" id="KW-0812">Transmembrane</keyword>
<protein>
    <submittedName>
        <fullName evidence="8">MFS transporter</fullName>
    </submittedName>
</protein>
<dbReference type="InterPro" id="IPR020846">
    <property type="entry name" value="MFS_dom"/>
</dbReference>
<keyword evidence="2" id="KW-1003">Cell membrane</keyword>
<feature type="transmembrane region" description="Helical" evidence="6">
    <location>
        <begin position="244"/>
        <end position="262"/>
    </location>
</feature>
<dbReference type="Proteomes" id="UP000237889">
    <property type="component" value="Chromosome"/>
</dbReference>
<feature type="transmembrane region" description="Helical" evidence="6">
    <location>
        <begin position="41"/>
        <end position="61"/>
    </location>
</feature>
<feature type="transmembrane region" description="Helical" evidence="6">
    <location>
        <begin position="127"/>
        <end position="149"/>
    </location>
</feature>
<dbReference type="PANTHER" id="PTHR43124">
    <property type="entry name" value="PURINE EFFLUX PUMP PBUE"/>
    <property type="match status" value="1"/>
</dbReference>
<reference evidence="8 9" key="1">
    <citation type="submission" date="2018-03" db="EMBL/GenBank/DDBJ databases">
        <title>Genome sequencing of Phreatobacter sp.</title>
        <authorList>
            <person name="Kim S.-J."/>
            <person name="Heo J."/>
            <person name="Kwon S.-W."/>
        </authorList>
    </citation>
    <scope>NUCLEOTIDE SEQUENCE [LARGE SCALE GENOMIC DNA]</scope>
    <source>
        <strain evidence="8 9">S-12</strain>
    </source>
</reference>
<sequence>MQTFAALLLGYILSIFFRSFLSVLATKIMADMQIGATELAAMSSAWFIVFALMQFPVGWALDARGPRRTVLPLMAVGGIGVALFPFAPNALVGALAMGLIGVGCSPVFMGALYVFARMHAPHRFGFLASLLLGFGSIGNLIGTTPLALAAEAFGWRQAMLGLAVLYGIAFVLAALFLKDPPQLDRQAGGGILSGLGQIVASRVVWAFVPIVLFSYAITVTLRGLWVAPYLEKVVGLDALAQGDVALMMALAMTVSAFLFGWIESRWGFAKAMALFGNLVIAGILAALAISGVQTAFWAGLAFVALGFCGFSYTILMAHMRPFFPDHLVGRGMTLMNFLFIGGAALVQTGSGWLIDLGRAQGLGEAAAFARMHGVLAAVLLAATLVYALTPASPRRAGP</sequence>
<feature type="transmembrane region" description="Helical" evidence="6">
    <location>
        <begin position="271"/>
        <end position="289"/>
    </location>
</feature>
<dbReference type="EMBL" id="CP027668">
    <property type="protein sequence ID" value="AVO45439.1"/>
    <property type="molecule type" value="Genomic_DNA"/>
</dbReference>
<comment type="subcellular location">
    <subcellularLocation>
        <location evidence="1">Cell membrane</location>
        <topology evidence="1">Multi-pass membrane protein</topology>
    </subcellularLocation>
</comment>
<evidence type="ECO:0000256" key="2">
    <source>
        <dbReference type="ARBA" id="ARBA00022475"/>
    </source>
</evidence>
<dbReference type="InterPro" id="IPR011701">
    <property type="entry name" value="MFS"/>
</dbReference>
<dbReference type="RefSeq" id="WP_106748780.1">
    <property type="nucleotide sequence ID" value="NZ_CP027668.1"/>
</dbReference>
<organism evidence="8 9">
    <name type="scientific">Phreatobacter cathodiphilus</name>
    <dbReference type="NCBI Taxonomy" id="1868589"/>
    <lineage>
        <taxon>Bacteria</taxon>
        <taxon>Pseudomonadati</taxon>
        <taxon>Pseudomonadota</taxon>
        <taxon>Alphaproteobacteria</taxon>
        <taxon>Hyphomicrobiales</taxon>
        <taxon>Phreatobacteraceae</taxon>
        <taxon>Phreatobacter</taxon>
    </lineage>
</organism>
<evidence type="ECO:0000313" key="9">
    <source>
        <dbReference type="Proteomes" id="UP000237889"/>
    </source>
</evidence>
<gene>
    <name evidence="8" type="ORF">C6569_10400</name>
</gene>
<dbReference type="PANTHER" id="PTHR43124:SF3">
    <property type="entry name" value="CHLORAMPHENICOL EFFLUX PUMP RV0191"/>
    <property type="match status" value="1"/>
</dbReference>
<evidence type="ECO:0000256" key="6">
    <source>
        <dbReference type="SAM" id="Phobius"/>
    </source>
</evidence>
<dbReference type="InterPro" id="IPR050189">
    <property type="entry name" value="MFS_Efflux_Transporters"/>
</dbReference>
<dbReference type="PROSITE" id="PS50850">
    <property type="entry name" value="MFS"/>
    <property type="match status" value="1"/>
</dbReference>
<dbReference type="OrthoDB" id="272777at2"/>
<evidence type="ECO:0000259" key="7">
    <source>
        <dbReference type="PROSITE" id="PS50850"/>
    </source>
</evidence>
<feature type="transmembrane region" description="Helical" evidence="6">
    <location>
        <begin position="155"/>
        <end position="177"/>
    </location>
</feature>
<evidence type="ECO:0000256" key="3">
    <source>
        <dbReference type="ARBA" id="ARBA00022692"/>
    </source>
</evidence>
<keyword evidence="9" id="KW-1185">Reference proteome</keyword>
<keyword evidence="4 6" id="KW-1133">Transmembrane helix</keyword>
<feature type="transmembrane region" description="Helical" evidence="6">
    <location>
        <begin position="203"/>
        <end position="224"/>
    </location>
</feature>
<dbReference type="Gene3D" id="1.20.1250.20">
    <property type="entry name" value="MFS general substrate transporter like domains"/>
    <property type="match status" value="2"/>
</dbReference>
<dbReference type="GO" id="GO:0022857">
    <property type="term" value="F:transmembrane transporter activity"/>
    <property type="evidence" value="ECO:0007669"/>
    <property type="project" value="InterPro"/>
</dbReference>
<proteinExistence type="predicted"/>
<dbReference type="GO" id="GO:0005886">
    <property type="term" value="C:plasma membrane"/>
    <property type="evidence" value="ECO:0007669"/>
    <property type="project" value="UniProtKB-SubCell"/>
</dbReference>
<name>A0A2S0NB97_9HYPH</name>
<evidence type="ECO:0000256" key="4">
    <source>
        <dbReference type="ARBA" id="ARBA00022989"/>
    </source>
</evidence>
<evidence type="ECO:0000313" key="8">
    <source>
        <dbReference type="EMBL" id="AVO45439.1"/>
    </source>
</evidence>
<feature type="transmembrane region" description="Helical" evidence="6">
    <location>
        <begin position="295"/>
        <end position="315"/>
    </location>
</feature>
<dbReference type="KEGG" id="phr:C6569_10400"/>
<feature type="domain" description="Major facilitator superfamily (MFS) profile" evidence="7">
    <location>
        <begin position="3"/>
        <end position="394"/>
    </location>
</feature>
<dbReference type="Pfam" id="PF07690">
    <property type="entry name" value="MFS_1"/>
    <property type="match status" value="1"/>
</dbReference>
<feature type="transmembrane region" description="Helical" evidence="6">
    <location>
        <begin position="70"/>
        <end position="87"/>
    </location>
</feature>
<keyword evidence="5 6" id="KW-0472">Membrane</keyword>
<feature type="transmembrane region" description="Helical" evidence="6">
    <location>
        <begin position="93"/>
        <end position="115"/>
    </location>
</feature>